<keyword evidence="2" id="KW-1185">Reference proteome</keyword>
<dbReference type="EMBL" id="JAPFFF010000064">
    <property type="protein sequence ID" value="KAK8836714.1"/>
    <property type="molecule type" value="Genomic_DNA"/>
</dbReference>
<gene>
    <name evidence="1" type="ORF">M9Y10_037652</name>
</gene>
<proteinExistence type="predicted"/>
<evidence type="ECO:0000313" key="2">
    <source>
        <dbReference type="Proteomes" id="UP001470230"/>
    </source>
</evidence>
<protein>
    <submittedName>
        <fullName evidence="1">Uncharacterized protein</fullName>
    </submittedName>
</protein>
<accession>A0ABR2GS00</accession>
<dbReference type="Proteomes" id="UP001470230">
    <property type="component" value="Unassembled WGS sequence"/>
</dbReference>
<organism evidence="1 2">
    <name type="scientific">Tritrichomonas musculus</name>
    <dbReference type="NCBI Taxonomy" id="1915356"/>
    <lineage>
        <taxon>Eukaryota</taxon>
        <taxon>Metamonada</taxon>
        <taxon>Parabasalia</taxon>
        <taxon>Tritrichomonadida</taxon>
        <taxon>Tritrichomonadidae</taxon>
        <taxon>Tritrichomonas</taxon>
    </lineage>
</organism>
<reference evidence="1 2" key="1">
    <citation type="submission" date="2024-04" db="EMBL/GenBank/DDBJ databases">
        <title>Tritrichomonas musculus Genome.</title>
        <authorList>
            <person name="Alves-Ferreira E."/>
            <person name="Grigg M."/>
            <person name="Lorenzi H."/>
            <person name="Galac M."/>
        </authorList>
    </citation>
    <scope>NUCLEOTIDE SEQUENCE [LARGE SCALE GENOMIC DNA]</scope>
    <source>
        <strain evidence="1 2">EAF2021</strain>
    </source>
</reference>
<name>A0ABR2GS00_9EUKA</name>
<comment type="caution">
    <text evidence="1">The sequence shown here is derived from an EMBL/GenBank/DDBJ whole genome shotgun (WGS) entry which is preliminary data.</text>
</comment>
<evidence type="ECO:0000313" key="1">
    <source>
        <dbReference type="EMBL" id="KAK8836714.1"/>
    </source>
</evidence>
<sequence>MSYIRICYGSLKYSRKVSQKKIDECKDALRDNDIFYATDDGIFCSQIGTWLSPSKIENALKYVIDNVKVSGYFLGLEGAENKDYRIMISVDRYGLNIQSKSWGWKIVYYKSLPERQLSMKGFCMPIGKASMTWRKTPTKDFINDLNEILSKKNLLIASESGVSTTFLYDWEDWTNMLSQLEAVADYLNDNRLSDNPRYSLKGGLSFLFGHLKNGNIVGNYPYGQKFTIRGGKLIYNEKGKIVAVRKRNRKKK</sequence>